<dbReference type="EMBL" id="JANHOG010000326">
    <property type="protein sequence ID" value="KAJ3555494.1"/>
    <property type="molecule type" value="Genomic_DNA"/>
</dbReference>
<gene>
    <name evidence="1" type="ORF">NM688_g2543</name>
</gene>
<comment type="caution">
    <text evidence="1">The sequence shown here is derived from an EMBL/GenBank/DDBJ whole genome shotgun (WGS) entry which is preliminary data.</text>
</comment>
<protein>
    <submittedName>
        <fullName evidence="1">Uncharacterized protein</fullName>
    </submittedName>
</protein>
<accession>A0ACC1T871</accession>
<reference evidence="1" key="1">
    <citation type="submission" date="2022-07" db="EMBL/GenBank/DDBJ databases">
        <title>Genome Sequence of Phlebia brevispora.</title>
        <authorList>
            <person name="Buettner E."/>
        </authorList>
    </citation>
    <scope>NUCLEOTIDE SEQUENCE</scope>
    <source>
        <strain evidence="1">MPL23</strain>
    </source>
</reference>
<sequence>MKMGERVIPPSLLYLFPFPSFESLKSETDSGTRAFPYDQPPATQLKLGDYLFHGGIIAEICLGMVYGAPLAGILSADWESTFTVLGYLGLIGIVFEGGLSTNLPLLLSNLTLSTLCAATGVALPVAFSFALLGGGYGYTQLEAFAAGAALSSTSLGTTLMALNSVSQPLSRLTSSTNGEHRYRRIVDAYMLTEAALVGEEQKTEASQTPVKQIEDRPPLQHTRIGTVLISAAVIDDVIGLVLSSIIPALSAVRDKDTSARKSVSITWTIIRPLLSSFLMAAITPIVARYVLKPLFWRRGFGERWCAPKRVGKPWGWNSRWLFRAGPRVSSGNDNWGTEKDADAVKLAIMILVVCAFSSIAYYTGSSILFGAYLAGLTLTYISRPREDTVPPAGSIDSVQCDPSVRENALSFEIAYSRTIGPLQDHVFAPLFFASVGYAIPFISLWKPIVIWRGILYALLMAIAKMAVCLPVILWTILPKADWNSLRRFLRIRNNSRGTDTGHSTATTSTGQEGGSPNDDPVAPIRTTTNSLRVAVAPAAFMGIAMIARGEIGLLIAQIARGSPDLESGESDGLLGAEAFLVCMWAILLCTLVGPIGVGFVVRRWEGSIRGGAWG</sequence>
<evidence type="ECO:0000313" key="2">
    <source>
        <dbReference type="Proteomes" id="UP001148662"/>
    </source>
</evidence>
<name>A0ACC1T871_9APHY</name>
<evidence type="ECO:0000313" key="1">
    <source>
        <dbReference type="EMBL" id="KAJ3555494.1"/>
    </source>
</evidence>
<keyword evidence="2" id="KW-1185">Reference proteome</keyword>
<dbReference type="Proteomes" id="UP001148662">
    <property type="component" value="Unassembled WGS sequence"/>
</dbReference>
<proteinExistence type="predicted"/>
<organism evidence="1 2">
    <name type="scientific">Phlebia brevispora</name>
    <dbReference type="NCBI Taxonomy" id="194682"/>
    <lineage>
        <taxon>Eukaryota</taxon>
        <taxon>Fungi</taxon>
        <taxon>Dikarya</taxon>
        <taxon>Basidiomycota</taxon>
        <taxon>Agaricomycotina</taxon>
        <taxon>Agaricomycetes</taxon>
        <taxon>Polyporales</taxon>
        <taxon>Meruliaceae</taxon>
        <taxon>Phlebia</taxon>
    </lineage>
</organism>